<feature type="chain" id="PRO_5037461954" description="Secreted protein" evidence="1">
    <location>
        <begin position="28"/>
        <end position="74"/>
    </location>
</feature>
<evidence type="ECO:0000313" key="2">
    <source>
        <dbReference type="EMBL" id="KAG0532704.1"/>
    </source>
</evidence>
<reference evidence="2" key="1">
    <citation type="journal article" date="2019" name="BMC Genomics">
        <title>A new reference genome for Sorghum bicolor reveals high levels of sequence similarity between sweet and grain genotypes: implications for the genetics of sugar metabolism.</title>
        <authorList>
            <person name="Cooper E.A."/>
            <person name="Brenton Z.W."/>
            <person name="Flinn B.S."/>
            <person name="Jenkins J."/>
            <person name="Shu S."/>
            <person name="Flowers D."/>
            <person name="Luo F."/>
            <person name="Wang Y."/>
            <person name="Xia P."/>
            <person name="Barry K."/>
            <person name="Daum C."/>
            <person name="Lipzen A."/>
            <person name="Yoshinaga Y."/>
            <person name="Schmutz J."/>
            <person name="Saski C."/>
            <person name="Vermerris W."/>
            <person name="Kresovich S."/>
        </authorList>
    </citation>
    <scope>NUCLEOTIDE SEQUENCE</scope>
</reference>
<name>A0A921UIC1_SORBI</name>
<evidence type="ECO:0000313" key="3">
    <source>
        <dbReference type="Proteomes" id="UP000807115"/>
    </source>
</evidence>
<dbReference type="EMBL" id="CM027683">
    <property type="protein sequence ID" value="KAG0532704.1"/>
    <property type="molecule type" value="Genomic_DNA"/>
</dbReference>
<evidence type="ECO:0008006" key="4">
    <source>
        <dbReference type="Google" id="ProtNLM"/>
    </source>
</evidence>
<proteinExistence type="predicted"/>
<dbReference type="Proteomes" id="UP000807115">
    <property type="component" value="Chromosome 4"/>
</dbReference>
<protein>
    <recommendedName>
        <fullName evidence="4">Secreted protein</fullName>
    </recommendedName>
</protein>
<gene>
    <name evidence="2" type="ORF">BDA96_04G130000</name>
</gene>
<reference evidence="2" key="2">
    <citation type="submission" date="2020-10" db="EMBL/GenBank/DDBJ databases">
        <authorList>
            <person name="Cooper E.A."/>
            <person name="Brenton Z.W."/>
            <person name="Flinn B.S."/>
            <person name="Jenkins J."/>
            <person name="Shu S."/>
            <person name="Flowers D."/>
            <person name="Luo F."/>
            <person name="Wang Y."/>
            <person name="Xia P."/>
            <person name="Barry K."/>
            <person name="Daum C."/>
            <person name="Lipzen A."/>
            <person name="Yoshinaga Y."/>
            <person name="Schmutz J."/>
            <person name="Saski C."/>
            <person name="Vermerris W."/>
            <person name="Kresovich S."/>
        </authorList>
    </citation>
    <scope>NUCLEOTIDE SEQUENCE</scope>
</reference>
<organism evidence="2 3">
    <name type="scientific">Sorghum bicolor</name>
    <name type="common">Sorghum</name>
    <name type="synonym">Sorghum vulgare</name>
    <dbReference type="NCBI Taxonomy" id="4558"/>
    <lineage>
        <taxon>Eukaryota</taxon>
        <taxon>Viridiplantae</taxon>
        <taxon>Streptophyta</taxon>
        <taxon>Embryophyta</taxon>
        <taxon>Tracheophyta</taxon>
        <taxon>Spermatophyta</taxon>
        <taxon>Magnoliopsida</taxon>
        <taxon>Liliopsida</taxon>
        <taxon>Poales</taxon>
        <taxon>Poaceae</taxon>
        <taxon>PACMAD clade</taxon>
        <taxon>Panicoideae</taxon>
        <taxon>Andropogonodae</taxon>
        <taxon>Andropogoneae</taxon>
        <taxon>Sorghinae</taxon>
        <taxon>Sorghum</taxon>
    </lineage>
</organism>
<comment type="caution">
    <text evidence="2">The sequence shown here is derived from an EMBL/GenBank/DDBJ whole genome shotgun (WGS) entry which is preliminary data.</text>
</comment>
<keyword evidence="1" id="KW-0732">Signal</keyword>
<evidence type="ECO:0000256" key="1">
    <source>
        <dbReference type="SAM" id="SignalP"/>
    </source>
</evidence>
<sequence>MLQWTYMRLRFLHLNATQSLLWSWVTCRTVISRSKFNFVMFNSPRCAQKGSPQSPSYVVRHNTLHTTHLRYNFY</sequence>
<dbReference type="AlphaFoldDB" id="A0A921UIC1"/>
<feature type="signal peptide" evidence="1">
    <location>
        <begin position="1"/>
        <end position="27"/>
    </location>
</feature>
<accession>A0A921UIC1</accession>